<dbReference type="EMBL" id="JABFDB010000018">
    <property type="protein sequence ID" value="NYZ22435.1"/>
    <property type="molecule type" value="Genomic_DNA"/>
</dbReference>
<evidence type="ECO:0000256" key="1">
    <source>
        <dbReference type="SAM" id="MobiDB-lite"/>
    </source>
</evidence>
<reference evidence="2 3" key="1">
    <citation type="submission" date="2020-05" db="EMBL/GenBank/DDBJ databases">
        <title>Azospirillum oleiclasticum sp. nov, a nitrogen-fixing and heavy crude oil-emulsifying bacterium isolated from the crude oil of Yumen Oilfield.</title>
        <authorList>
            <person name="Wu D."/>
            <person name="Cai M."/>
            <person name="Zhang X."/>
        </authorList>
    </citation>
    <scope>NUCLEOTIDE SEQUENCE [LARGE SCALE GENOMIC DNA]</scope>
    <source>
        <strain evidence="2 3">ROY-1-1-2</strain>
    </source>
</reference>
<keyword evidence="3" id="KW-1185">Reference proteome</keyword>
<gene>
    <name evidence="2" type="ORF">HND93_22225</name>
</gene>
<organism evidence="2 3">
    <name type="scientific">Azospirillum oleiclasticum</name>
    <dbReference type="NCBI Taxonomy" id="2735135"/>
    <lineage>
        <taxon>Bacteria</taxon>
        <taxon>Pseudomonadati</taxon>
        <taxon>Pseudomonadota</taxon>
        <taxon>Alphaproteobacteria</taxon>
        <taxon>Rhodospirillales</taxon>
        <taxon>Azospirillaceae</taxon>
        <taxon>Azospirillum</taxon>
    </lineage>
</organism>
<dbReference type="Gene3D" id="3.40.50.300">
    <property type="entry name" value="P-loop containing nucleotide triphosphate hydrolases"/>
    <property type="match status" value="1"/>
</dbReference>
<name>A0ABX2TFB4_9PROT</name>
<comment type="caution">
    <text evidence="2">The sequence shown here is derived from an EMBL/GenBank/DDBJ whole genome shotgun (WGS) entry which is preliminary data.</text>
</comment>
<proteinExistence type="predicted"/>
<dbReference type="InterPro" id="IPR027417">
    <property type="entry name" value="P-loop_NTPase"/>
</dbReference>
<protein>
    <recommendedName>
        <fullName evidence="4">CobQ/CobB/MinD/ParA nucleotide binding domain-containing protein</fullName>
    </recommendedName>
</protein>
<dbReference type="RefSeq" id="WP_180284214.1">
    <property type="nucleotide sequence ID" value="NZ_JABFDB010000018.1"/>
</dbReference>
<evidence type="ECO:0000313" key="3">
    <source>
        <dbReference type="Proteomes" id="UP000584642"/>
    </source>
</evidence>
<accession>A0ABX2TFB4</accession>
<dbReference type="Proteomes" id="UP000584642">
    <property type="component" value="Unassembled WGS sequence"/>
</dbReference>
<dbReference type="SUPFAM" id="SSF52540">
    <property type="entry name" value="P-loop containing nucleoside triphosphate hydrolases"/>
    <property type="match status" value="1"/>
</dbReference>
<evidence type="ECO:0008006" key="4">
    <source>
        <dbReference type="Google" id="ProtNLM"/>
    </source>
</evidence>
<sequence length="281" mass="30529">MPSIVLLVGDKGGIGKSTWARAFADLCRASGVKVGLFDGDWSCRSLFRMFCEWSPDGTVIPLERQNPRTGCVLYDLRHRDLGRDLLLDSMGLRGIDIFLHDLPSGFRSDLVNVMGIPQVGRAIAEFVRSCQGIGVRPVFVAPLTANWTTHQTAVWLAENAPAPAAVLAVRNEQYGESAFAVWRSGDRERFLQAGGIEIAMPNLEAQTFLNSDVLASRFSALAGSDKVSMADRMRIGSWLRRFADEVRPLASVFGVERWPSSGPLAGGEAPPVVEVAAGGQR</sequence>
<feature type="region of interest" description="Disordered" evidence="1">
    <location>
        <begin position="262"/>
        <end position="281"/>
    </location>
</feature>
<evidence type="ECO:0000313" key="2">
    <source>
        <dbReference type="EMBL" id="NYZ22435.1"/>
    </source>
</evidence>